<keyword evidence="3" id="KW-0804">Transcription</keyword>
<feature type="compositionally biased region" description="Low complexity" evidence="6">
    <location>
        <begin position="104"/>
        <end position="128"/>
    </location>
</feature>
<dbReference type="PANTHER" id="PTHR40621:SF8">
    <property type="entry name" value="AP-1-LIKE TRANSCRIPTION FACTOR YAP3"/>
    <property type="match status" value="1"/>
</dbReference>
<dbReference type="Proteomes" id="UP000196158">
    <property type="component" value="Unassembled WGS sequence"/>
</dbReference>
<evidence type="ECO:0000256" key="5">
    <source>
        <dbReference type="SAM" id="Coils"/>
    </source>
</evidence>
<evidence type="ECO:0000256" key="1">
    <source>
        <dbReference type="ARBA" id="ARBA00004123"/>
    </source>
</evidence>
<evidence type="ECO:0000313" key="8">
    <source>
        <dbReference type="EMBL" id="SMN18891.1"/>
    </source>
</evidence>
<dbReference type="PROSITE" id="PS50217">
    <property type="entry name" value="BZIP"/>
    <property type="match status" value="1"/>
</dbReference>
<dbReference type="AlphaFoldDB" id="A0A1X7QZW5"/>
<gene>
    <name evidence="8" type="ORF">KASA_0Q14487G</name>
</gene>
<dbReference type="Gene3D" id="1.20.5.170">
    <property type="match status" value="1"/>
</dbReference>
<feature type="coiled-coil region" evidence="5">
    <location>
        <begin position="157"/>
        <end position="201"/>
    </location>
</feature>
<evidence type="ECO:0000256" key="2">
    <source>
        <dbReference type="ARBA" id="ARBA00023015"/>
    </source>
</evidence>
<evidence type="ECO:0000259" key="7">
    <source>
        <dbReference type="PROSITE" id="PS50217"/>
    </source>
</evidence>
<keyword evidence="4" id="KW-0539">Nucleus</keyword>
<comment type="subcellular location">
    <subcellularLocation>
        <location evidence="1">Nucleus</location>
    </subcellularLocation>
</comment>
<evidence type="ECO:0000256" key="4">
    <source>
        <dbReference type="ARBA" id="ARBA00023242"/>
    </source>
</evidence>
<protein>
    <submittedName>
        <fullName evidence="8">Similar to Saccharomyces cerevisiae YHL009C YAP3 Basic leucine zipper (BZIP) transcription factor</fullName>
    </submittedName>
</protein>
<feature type="domain" description="BZIP" evidence="7">
    <location>
        <begin position="139"/>
        <end position="202"/>
    </location>
</feature>
<evidence type="ECO:0000256" key="6">
    <source>
        <dbReference type="SAM" id="MobiDB-lite"/>
    </source>
</evidence>
<organism evidence="8 9">
    <name type="scientific">Maudiozyma saulgeensis</name>
    <dbReference type="NCBI Taxonomy" id="1789683"/>
    <lineage>
        <taxon>Eukaryota</taxon>
        <taxon>Fungi</taxon>
        <taxon>Dikarya</taxon>
        <taxon>Ascomycota</taxon>
        <taxon>Saccharomycotina</taxon>
        <taxon>Saccharomycetes</taxon>
        <taxon>Saccharomycetales</taxon>
        <taxon>Saccharomycetaceae</taxon>
        <taxon>Maudiozyma</taxon>
    </lineage>
</organism>
<dbReference type="SMART" id="SM00338">
    <property type="entry name" value="BRLZ"/>
    <property type="match status" value="1"/>
</dbReference>
<dbReference type="GO" id="GO:0001228">
    <property type="term" value="F:DNA-binding transcription activator activity, RNA polymerase II-specific"/>
    <property type="evidence" value="ECO:0007669"/>
    <property type="project" value="TreeGrafter"/>
</dbReference>
<reference evidence="8 9" key="1">
    <citation type="submission" date="2017-04" db="EMBL/GenBank/DDBJ databases">
        <authorList>
            <person name="Afonso C.L."/>
            <person name="Miller P.J."/>
            <person name="Scott M.A."/>
            <person name="Spackman E."/>
            <person name="Goraichik I."/>
            <person name="Dimitrov K.M."/>
            <person name="Suarez D.L."/>
            <person name="Swayne D.E."/>
        </authorList>
    </citation>
    <scope>NUCLEOTIDE SEQUENCE [LARGE SCALE GENOMIC DNA]</scope>
</reference>
<evidence type="ECO:0000313" key="9">
    <source>
        <dbReference type="Proteomes" id="UP000196158"/>
    </source>
</evidence>
<dbReference type="SUPFAM" id="SSF57959">
    <property type="entry name" value="Leucine zipper domain"/>
    <property type="match status" value="1"/>
</dbReference>
<dbReference type="PANTHER" id="PTHR40621">
    <property type="entry name" value="TRANSCRIPTION FACTOR KAPC-RELATED"/>
    <property type="match status" value="1"/>
</dbReference>
<dbReference type="GO" id="GO:0000976">
    <property type="term" value="F:transcription cis-regulatory region binding"/>
    <property type="evidence" value="ECO:0007669"/>
    <property type="project" value="InterPro"/>
</dbReference>
<accession>A0A1X7QZW5</accession>
<name>A0A1X7QZW5_9SACH</name>
<sequence length="334" mass="38224">MSEKFKDSVDLMSFLQHNSNENEFFDNTEFPTKKESTNINMNQNSSNTLFSNIHDLNTNPITCFENKDSFNEFELTDDTNNYAQGPIDENERIRRGQGGGNHVGGTSSLSSLSPTTHKSSSSLNSNPLIFTNDNIPVMEESGDKKKAQNRAAQRAFRERKQAKLDSLEHQLKESEANKEALQKEVDTLRKLNQEIHAENRTLLRKHDDNNNNMSNSINYNQNNFAGQYTEDQIIEKNIIHRTREDFYKDLMKQVKVATESNSETIQNKTYEDNDGNIIMTIPATWEYLQKNYGEDIDIIKVLKSLRGKEVCHGAGGAYPKVIIDEAIKRLMDEQ</sequence>
<keyword evidence="2" id="KW-0805">Transcription regulation</keyword>
<dbReference type="EMBL" id="FXLY01000002">
    <property type="protein sequence ID" value="SMN18891.1"/>
    <property type="molecule type" value="Genomic_DNA"/>
</dbReference>
<keyword evidence="5" id="KW-0175">Coiled coil</keyword>
<feature type="region of interest" description="Disordered" evidence="6">
    <location>
        <begin position="78"/>
        <end position="129"/>
    </location>
</feature>
<dbReference type="CDD" id="cd14688">
    <property type="entry name" value="bZIP_YAP"/>
    <property type="match status" value="1"/>
</dbReference>
<dbReference type="Pfam" id="PF00170">
    <property type="entry name" value="bZIP_1"/>
    <property type="match status" value="1"/>
</dbReference>
<dbReference type="STRING" id="1789683.A0A1X7QZW5"/>
<dbReference type="OrthoDB" id="4940293at2759"/>
<dbReference type="InterPro" id="IPR050936">
    <property type="entry name" value="AP-1-like"/>
</dbReference>
<dbReference type="InterPro" id="IPR004827">
    <property type="entry name" value="bZIP"/>
</dbReference>
<proteinExistence type="predicted"/>
<dbReference type="GO" id="GO:0090575">
    <property type="term" value="C:RNA polymerase II transcription regulator complex"/>
    <property type="evidence" value="ECO:0007669"/>
    <property type="project" value="TreeGrafter"/>
</dbReference>
<dbReference type="PROSITE" id="PS00036">
    <property type="entry name" value="BZIP_BASIC"/>
    <property type="match status" value="1"/>
</dbReference>
<dbReference type="InterPro" id="IPR046347">
    <property type="entry name" value="bZIP_sf"/>
</dbReference>
<evidence type="ECO:0000256" key="3">
    <source>
        <dbReference type="ARBA" id="ARBA00023163"/>
    </source>
</evidence>
<keyword evidence="9" id="KW-1185">Reference proteome</keyword>